<dbReference type="InterPro" id="IPR050366">
    <property type="entry name" value="BP-dependent_transpt_permease"/>
</dbReference>
<dbReference type="PANTHER" id="PTHR43386">
    <property type="entry name" value="OLIGOPEPTIDE TRANSPORT SYSTEM PERMEASE PROTEIN APPC"/>
    <property type="match status" value="1"/>
</dbReference>
<dbReference type="Pfam" id="PF12911">
    <property type="entry name" value="OppC_N"/>
    <property type="match status" value="1"/>
</dbReference>
<gene>
    <name evidence="12" type="ORF">NE686_20235</name>
</gene>
<dbReference type="PROSITE" id="PS50928">
    <property type="entry name" value="ABC_TM1"/>
    <property type="match status" value="1"/>
</dbReference>
<evidence type="ECO:0000256" key="7">
    <source>
        <dbReference type="ARBA" id="ARBA00022989"/>
    </source>
</evidence>
<comment type="similarity">
    <text evidence="9">Belongs to the binding-protein-dependent transport system permease family. OppBC subfamily.</text>
</comment>
<dbReference type="PANTHER" id="PTHR43386:SF24">
    <property type="entry name" value="OLIGOPEPTIDE TRANSPORT SYSTEM PERMEASE PROTEIN AMID"/>
    <property type="match status" value="1"/>
</dbReference>
<sequence length="322" mass="36676">MSKGTVDKLTNAINEDLFQFVEYNEEEAKRGGYSNYSYWRSTWQVFIKNKTAVFLLILMSVLLVFTLIQPYLPNQKSPTEIHINPETKLPLKNNPPDSEFWFGTNSIGQDLWSRIWSGSRTSLLIGIIVGLWEAVIGITIGAMWGYIRWLDRPMTEIYNVINNIPKTIILVLMTYIMKPSLYTMIIAMGLTSWIDMARFVRNLTVIIRDREYNLASKCLGTPTRRIIARNLLPYLVSVIMLTVALSIPQTIGYEVFLTYIGLGLPVSIPSLGNLINEGRLLIMNASQRYQLIFPSIVISIITISFYMMGNVFSDAADPKNHV</sequence>
<dbReference type="InterPro" id="IPR025966">
    <property type="entry name" value="OppC_N"/>
</dbReference>
<evidence type="ECO:0000256" key="3">
    <source>
        <dbReference type="ARBA" id="ARBA00022475"/>
    </source>
</evidence>
<evidence type="ECO:0000313" key="13">
    <source>
        <dbReference type="Proteomes" id="UP001524478"/>
    </source>
</evidence>
<evidence type="ECO:0000313" key="12">
    <source>
        <dbReference type="EMBL" id="MCQ4925445.1"/>
    </source>
</evidence>
<dbReference type="InterPro" id="IPR000515">
    <property type="entry name" value="MetI-like"/>
</dbReference>
<feature type="transmembrane region" description="Helical" evidence="10">
    <location>
        <begin position="123"/>
        <end position="147"/>
    </location>
</feature>
<proteinExistence type="inferred from homology"/>
<evidence type="ECO:0000256" key="9">
    <source>
        <dbReference type="ARBA" id="ARBA00024202"/>
    </source>
</evidence>
<keyword evidence="4 10" id="KW-0812">Transmembrane</keyword>
<organism evidence="12 13">
    <name type="scientific">Tissierella carlieri</name>
    <dbReference type="NCBI Taxonomy" id="689904"/>
    <lineage>
        <taxon>Bacteria</taxon>
        <taxon>Bacillati</taxon>
        <taxon>Bacillota</taxon>
        <taxon>Tissierellia</taxon>
        <taxon>Tissierellales</taxon>
        <taxon>Tissierellaceae</taxon>
        <taxon>Tissierella</taxon>
    </lineage>
</organism>
<evidence type="ECO:0000256" key="5">
    <source>
        <dbReference type="ARBA" id="ARBA00022856"/>
    </source>
</evidence>
<keyword evidence="7 10" id="KW-1133">Transmembrane helix</keyword>
<dbReference type="EMBL" id="JANGAC010000022">
    <property type="protein sequence ID" value="MCQ4925445.1"/>
    <property type="molecule type" value="Genomic_DNA"/>
</dbReference>
<evidence type="ECO:0000256" key="6">
    <source>
        <dbReference type="ARBA" id="ARBA00022927"/>
    </source>
</evidence>
<dbReference type="InterPro" id="IPR035906">
    <property type="entry name" value="MetI-like_sf"/>
</dbReference>
<feature type="domain" description="ABC transmembrane type-1" evidence="11">
    <location>
        <begin position="123"/>
        <end position="309"/>
    </location>
</feature>
<feature type="transmembrane region" description="Helical" evidence="10">
    <location>
        <begin position="52"/>
        <end position="72"/>
    </location>
</feature>
<reference evidence="12 13" key="1">
    <citation type="submission" date="2022-06" db="EMBL/GenBank/DDBJ databases">
        <title>Isolation of gut microbiota from human fecal samples.</title>
        <authorList>
            <person name="Pamer E.G."/>
            <person name="Barat B."/>
            <person name="Waligurski E."/>
            <person name="Medina S."/>
            <person name="Paddock L."/>
            <person name="Mostad J."/>
        </authorList>
    </citation>
    <scope>NUCLEOTIDE SEQUENCE [LARGE SCALE GENOMIC DNA]</scope>
    <source>
        <strain evidence="12 13">DFI.7.95</strain>
    </source>
</reference>
<keyword evidence="2 10" id="KW-0813">Transport</keyword>
<evidence type="ECO:0000256" key="4">
    <source>
        <dbReference type="ARBA" id="ARBA00022692"/>
    </source>
</evidence>
<keyword evidence="13" id="KW-1185">Reference proteome</keyword>
<feature type="transmembrane region" description="Helical" evidence="10">
    <location>
        <begin position="231"/>
        <end position="251"/>
    </location>
</feature>
<evidence type="ECO:0000259" key="11">
    <source>
        <dbReference type="PROSITE" id="PS50928"/>
    </source>
</evidence>
<protein>
    <submittedName>
        <fullName evidence="12">ABC transporter permease</fullName>
    </submittedName>
</protein>
<keyword evidence="3" id="KW-1003">Cell membrane</keyword>
<feature type="transmembrane region" description="Helical" evidence="10">
    <location>
        <begin position="167"/>
        <end position="191"/>
    </location>
</feature>
<dbReference type="RefSeq" id="WP_246565818.1">
    <property type="nucleotide sequence ID" value="NZ_JAHLOH010000040.1"/>
</dbReference>
<dbReference type="Pfam" id="PF00528">
    <property type="entry name" value="BPD_transp_1"/>
    <property type="match status" value="1"/>
</dbReference>
<feature type="transmembrane region" description="Helical" evidence="10">
    <location>
        <begin position="288"/>
        <end position="308"/>
    </location>
</feature>
<keyword evidence="6" id="KW-0653">Protein transport</keyword>
<keyword evidence="8 10" id="KW-0472">Membrane</keyword>
<evidence type="ECO:0000256" key="2">
    <source>
        <dbReference type="ARBA" id="ARBA00022448"/>
    </source>
</evidence>
<feature type="transmembrane region" description="Helical" evidence="10">
    <location>
        <begin position="257"/>
        <end position="276"/>
    </location>
</feature>
<dbReference type="Gene3D" id="1.10.3720.10">
    <property type="entry name" value="MetI-like"/>
    <property type="match status" value="1"/>
</dbReference>
<dbReference type="SUPFAM" id="SSF161098">
    <property type="entry name" value="MetI-like"/>
    <property type="match status" value="1"/>
</dbReference>
<evidence type="ECO:0000256" key="1">
    <source>
        <dbReference type="ARBA" id="ARBA00004651"/>
    </source>
</evidence>
<comment type="caution">
    <text evidence="12">The sequence shown here is derived from an EMBL/GenBank/DDBJ whole genome shotgun (WGS) entry which is preliminary data.</text>
</comment>
<evidence type="ECO:0000256" key="8">
    <source>
        <dbReference type="ARBA" id="ARBA00023136"/>
    </source>
</evidence>
<evidence type="ECO:0000256" key="10">
    <source>
        <dbReference type="RuleBase" id="RU363032"/>
    </source>
</evidence>
<name>A0ABT1SG20_9FIRM</name>
<accession>A0ABT1SG20</accession>
<keyword evidence="5" id="KW-0571">Peptide transport</keyword>
<dbReference type="Proteomes" id="UP001524478">
    <property type="component" value="Unassembled WGS sequence"/>
</dbReference>
<comment type="subcellular location">
    <subcellularLocation>
        <location evidence="1 10">Cell membrane</location>
        <topology evidence="1 10">Multi-pass membrane protein</topology>
    </subcellularLocation>
</comment>